<protein>
    <submittedName>
        <fullName evidence="3">DNA/RNA non-specific endonuclease</fullName>
    </submittedName>
</protein>
<dbReference type="Pfam" id="PF13930">
    <property type="entry name" value="Endonuclea_NS_2"/>
    <property type="match status" value="1"/>
</dbReference>
<dbReference type="InterPro" id="IPR044929">
    <property type="entry name" value="DNA/RNA_non-sp_Endonuclease_sf"/>
</dbReference>
<dbReference type="InterPro" id="IPR044927">
    <property type="entry name" value="Endonuclea_NS_2"/>
</dbReference>
<evidence type="ECO:0000259" key="2">
    <source>
        <dbReference type="Pfam" id="PF13930"/>
    </source>
</evidence>
<dbReference type="AlphaFoldDB" id="A0A9D1HZ80"/>
<feature type="domain" description="Type VII secretion system protein EssD-like" evidence="2">
    <location>
        <begin position="86"/>
        <end position="209"/>
    </location>
</feature>
<dbReference type="Proteomes" id="UP000824078">
    <property type="component" value="Unassembled WGS sequence"/>
</dbReference>
<accession>A0A9D1HZ80</accession>
<dbReference type="Gene3D" id="3.40.570.10">
    <property type="entry name" value="Extracellular Endonuclease, subunit A"/>
    <property type="match status" value="1"/>
</dbReference>
<keyword evidence="3" id="KW-0378">Hydrolase</keyword>
<dbReference type="GO" id="GO:0004519">
    <property type="term" value="F:endonuclease activity"/>
    <property type="evidence" value="ECO:0007669"/>
    <property type="project" value="UniProtKB-KW"/>
</dbReference>
<evidence type="ECO:0000313" key="4">
    <source>
        <dbReference type="Proteomes" id="UP000824078"/>
    </source>
</evidence>
<comment type="caution">
    <text evidence="3">The sequence shown here is derived from an EMBL/GenBank/DDBJ whole genome shotgun (WGS) entry which is preliminary data.</text>
</comment>
<dbReference type="EMBL" id="DVMQ01000020">
    <property type="protein sequence ID" value="HIU24807.1"/>
    <property type="molecule type" value="Genomic_DNA"/>
</dbReference>
<reference evidence="3" key="1">
    <citation type="submission" date="2020-10" db="EMBL/GenBank/DDBJ databases">
        <authorList>
            <person name="Gilroy R."/>
        </authorList>
    </citation>
    <scope>NUCLEOTIDE SEQUENCE</scope>
    <source>
        <strain evidence="3">ChiHjej12B11-29160</strain>
    </source>
</reference>
<proteinExistence type="predicted"/>
<gene>
    <name evidence="3" type="ORF">IAD17_07800</name>
</gene>
<name>A0A9D1HZ80_9ACTN</name>
<reference evidence="3" key="2">
    <citation type="journal article" date="2021" name="PeerJ">
        <title>Extensive microbial diversity within the chicken gut microbiome revealed by metagenomics and culture.</title>
        <authorList>
            <person name="Gilroy R."/>
            <person name="Ravi A."/>
            <person name="Getino M."/>
            <person name="Pursley I."/>
            <person name="Horton D.L."/>
            <person name="Alikhan N.F."/>
            <person name="Baker D."/>
            <person name="Gharbi K."/>
            <person name="Hall N."/>
            <person name="Watson M."/>
            <person name="Adriaenssens E.M."/>
            <person name="Foster-Nyarko E."/>
            <person name="Jarju S."/>
            <person name="Secka A."/>
            <person name="Antonio M."/>
            <person name="Oren A."/>
            <person name="Chaudhuri R.R."/>
            <person name="La Ragione R."/>
            <person name="Hildebrand F."/>
            <person name="Pallen M.J."/>
        </authorList>
    </citation>
    <scope>NUCLEOTIDE SEQUENCE</scope>
    <source>
        <strain evidence="3">ChiHjej12B11-29160</strain>
    </source>
</reference>
<keyword evidence="3" id="KW-0540">Nuclease</keyword>
<evidence type="ECO:0000256" key="1">
    <source>
        <dbReference type="SAM" id="MobiDB-lite"/>
    </source>
</evidence>
<organism evidence="3 4">
    <name type="scientific">Candidatus Coprovicinus avistercoris</name>
    <dbReference type="NCBI Taxonomy" id="2840754"/>
    <lineage>
        <taxon>Bacteria</taxon>
        <taxon>Bacillati</taxon>
        <taxon>Actinomycetota</taxon>
        <taxon>Coriobacteriia</taxon>
        <taxon>Coriobacteriales</taxon>
        <taxon>Coriobacteriaceae</taxon>
        <taxon>Coriobacteriaceae incertae sedis</taxon>
        <taxon>Candidatus Coprovicinus</taxon>
    </lineage>
</organism>
<sequence length="325" mass="35487">MSHHFQSLRYAIFVLALLVALVPTFTLTACDTPASSSHVTSSQLLSEEVPAYTGQPSVEVDDDKPSFSDEELSYARDNEGFESFSELDDLGRCGSVTVCVGPETMPQEGEERGSIGMIKPSGWQTSKYNFVDGSYLYNRCHLVGWQLSGENANERNLVTGTRSMNVEGMLPYEDEVASYVDQTGNHVLYRATPIFEGDELVCRGVQIEAYSLEDDGAGISFNVFCYNVEPGVGIDYATGDNAEGDETAAFDAETTVSNNESSATSEAADVEDDTESYVLNTNTMRFHNPTCPSVEDIADNNKEAYEGSRQALIDEGYKPCGRCKP</sequence>
<feature type="region of interest" description="Disordered" evidence="1">
    <location>
        <begin position="50"/>
        <end position="69"/>
    </location>
</feature>
<dbReference type="SUPFAM" id="SSF57884">
    <property type="entry name" value="Ada DNA repair protein, N-terminal domain (N-Ada 10)"/>
    <property type="match status" value="1"/>
</dbReference>
<keyword evidence="3" id="KW-0255">Endonuclease</keyword>
<dbReference type="Gene3D" id="3.40.10.10">
    <property type="entry name" value="DNA Methylphosphotriester Repair Domain"/>
    <property type="match status" value="1"/>
</dbReference>
<evidence type="ECO:0000313" key="3">
    <source>
        <dbReference type="EMBL" id="HIU24807.1"/>
    </source>
</evidence>
<dbReference type="InterPro" id="IPR035451">
    <property type="entry name" value="Ada-like_dom_sf"/>
</dbReference>